<organism evidence="1 2">
    <name type="scientific">Petralouisia muris</name>
    <dbReference type="NCBI Taxonomy" id="3032872"/>
    <lineage>
        <taxon>Bacteria</taxon>
        <taxon>Bacillati</taxon>
        <taxon>Bacillota</taxon>
        <taxon>Clostridia</taxon>
        <taxon>Lachnospirales</taxon>
        <taxon>Lachnospiraceae</taxon>
        <taxon>Petralouisia</taxon>
    </lineage>
</organism>
<dbReference type="Proteomes" id="UP000304953">
    <property type="component" value="Unassembled WGS sequence"/>
</dbReference>
<comment type="caution">
    <text evidence="1">The sequence shown here is derived from an EMBL/GenBank/DDBJ whole genome shotgun (WGS) entry which is preliminary data.</text>
</comment>
<evidence type="ECO:0000313" key="2">
    <source>
        <dbReference type="Proteomes" id="UP000304953"/>
    </source>
</evidence>
<proteinExistence type="predicted"/>
<protein>
    <submittedName>
        <fullName evidence="1">Uncharacterized protein</fullName>
    </submittedName>
</protein>
<evidence type="ECO:0000313" key="1">
    <source>
        <dbReference type="EMBL" id="TGY91210.1"/>
    </source>
</evidence>
<gene>
    <name evidence="1" type="ORF">E5329_22345</name>
</gene>
<name>A0AC61RQ44_9FIRM</name>
<reference evidence="1" key="1">
    <citation type="submission" date="2019-04" db="EMBL/GenBank/DDBJ databases">
        <title>Microbes associate with the intestines of laboratory mice.</title>
        <authorList>
            <person name="Navarre W."/>
            <person name="Wong E."/>
            <person name="Huang K."/>
            <person name="Tropini C."/>
            <person name="Ng K."/>
            <person name="Yu B."/>
        </authorList>
    </citation>
    <scope>NUCLEOTIDE SEQUENCE</scope>
    <source>
        <strain evidence="1">NM01_1-7b</strain>
    </source>
</reference>
<sequence length="200" mass="23090">MDIIKKEEVLGEGYVITNKCLPKVFRDRDADEEYQNPGIKMIVEECSDMDSLIKVFKECHCDDVPDNWYDILFGKLPGWKLCTVTVNDLHIIFDFVNPELHNQKADLRKAGKKDELISIPESSGFAMLAIDDFPHRFWMRLRFETILPTGGTSSTIVNIEDGKHSVIKFLPSEYRSYEFIGKGDFQDDDGVKVILTEYLW</sequence>
<dbReference type="EMBL" id="SRYA01000066">
    <property type="protein sequence ID" value="TGY91210.1"/>
    <property type="molecule type" value="Genomic_DNA"/>
</dbReference>
<keyword evidence="2" id="KW-1185">Reference proteome</keyword>
<accession>A0AC61RQ44</accession>